<sequence length="66" mass="7317">MIFTEKTSATTNNCVSEAIQALNEQNLRLIRQNDSVWHTYFKPILLAALLVLLGAGIAVLLNIFLS</sequence>
<keyword evidence="1" id="KW-0812">Transmembrane</keyword>
<dbReference type="KEGG" id="usu:LVJ78_08430"/>
<accession>A0AAE9H0I6</accession>
<evidence type="ECO:0000256" key="1">
    <source>
        <dbReference type="SAM" id="Phobius"/>
    </source>
</evidence>
<reference evidence="3" key="2">
    <citation type="submission" date="2021-12" db="EMBL/GenBank/DDBJ databases">
        <authorList>
            <person name="Veyrier F.J."/>
        </authorList>
    </citation>
    <scope>NUCLEOTIDE SEQUENCE</scope>
    <source>
        <strain evidence="3">1258/02</strain>
    </source>
</reference>
<proteinExistence type="predicted"/>
<keyword evidence="1" id="KW-1133">Transmembrane helix</keyword>
<reference evidence="3" key="3">
    <citation type="journal article" date="2022" name="Res Sq">
        <title>Evolution of multicellular longitudinally dividing oral cavity symbionts (Neisseriaceae).</title>
        <authorList>
            <person name="Nyongesa S."/>
            <person name="Weber P."/>
            <person name="Bernet E."/>
            <person name="Pullido F."/>
            <person name="Nieckarz M."/>
            <person name="Delaby M."/>
            <person name="Nieves C."/>
            <person name="Viehboeck T."/>
            <person name="Krause N."/>
            <person name="Rivera-Millot A."/>
            <person name="Nakamura A."/>
            <person name="Vischer N."/>
            <person name="VanNieuwenhze M."/>
            <person name="Brun Y."/>
            <person name="Cava F."/>
            <person name="Bulgheresi S."/>
            <person name="Veyrier F."/>
        </authorList>
    </citation>
    <scope>NUCLEOTIDE SEQUENCE</scope>
    <source>
        <strain evidence="3">1258/02</strain>
    </source>
</reference>
<evidence type="ECO:0000313" key="2">
    <source>
        <dbReference type="EMBL" id="TCP07769.1"/>
    </source>
</evidence>
<dbReference type="AlphaFoldDB" id="A0AAE9H0I6"/>
<dbReference type="Proteomes" id="UP000294721">
    <property type="component" value="Unassembled WGS sequence"/>
</dbReference>
<evidence type="ECO:0000313" key="5">
    <source>
        <dbReference type="Proteomes" id="UP000829756"/>
    </source>
</evidence>
<feature type="transmembrane region" description="Helical" evidence="1">
    <location>
        <begin position="44"/>
        <end position="65"/>
    </location>
</feature>
<name>A0AAE9H0I6_9NEIS</name>
<gene>
    <name evidence="2" type="ORF">EV680_1069</name>
    <name evidence="3" type="ORF">LVJ78_08430</name>
</gene>
<organism evidence="3 5">
    <name type="scientific">Uruburuella suis</name>
    <dbReference type="NCBI Taxonomy" id="252130"/>
    <lineage>
        <taxon>Bacteria</taxon>
        <taxon>Pseudomonadati</taxon>
        <taxon>Pseudomonadota</taxon>
        <taxon>Betaproteobacteria</taxon>
        <taxon>Neisseriales</taxon>
        <taxon>Neisseriaceae</taxon>
        <taxon>Uruburuella</taxon>
    </lineage>
</organism>
<evidence type="ECO:0000313" key="3">
    <source>
        <dbReference type="EMBL" id="UOO78729.1"/>
    </source>
</evidence>
<dbReference type="Proteomes" id="UP000829756">
    <property type="component" value="Chromosome"/>
</dbReference>
<keyword evidence="1" id="KW-0472">Membrane</keyword>
<dbReference type="EMBL" id="CP091507">
    <property type="protein sequence ID" value="UOO78729.1"/>
    <property type="molecule type" value="Genomic_DNA"/>
</dbReference>
<evidence type="ECO:0000313" key="4">
    <source>
        <dbReference type="Proteomes" id="UP000294721"/>
    </source>
</evidence>
<reference evidence="2 4" key="1">
    <citation type="submission" date="2019-03" db="EMBL/GenBank/DDBJ databases">
        <title>Genomic Encyclopedia of Type Strains, Phase IV (KMG-IV): sequencing the most valuable type-strain genomes for metagenomic binning, comparative biology and taxonomic classification.</title>
        <authorList>
            <person name="Goeker M."/>
        </authorList>
    </citation>
    <scope>NUCLEOTIDE SEQUENCE [LARGE SCALE GENOMIC DNA]</scope>
    <source>
        <strain evidence="2 4">DSM 17474</strain>
    </source>
</reference>
<keyword evidence="4" id="KW-1185">Reference proteome</keyword>
<protein>
    <submittedName>
        <fullName evidence="3">Uncharacterized protein</fullName>
    </submittedName>
</protein>
<dbReference type="EMBL" id="SLXE01000006">
    <property type="protein sequence ID" value="TCP07769.1"/>
    <property type="molecule type" value="Genomic_DNA"/>
</dbReference>
<dbReference type="RefSeq" id="WP_132953149.1">
    <property type="nucleotide sequence ID" value="NZ_CP091507.1"/>
</dbReference>